<dbReference type="GO" id="GO:0071528">
    <property type="term" value="P:tRNA re-export from nucleus"/>
    <property type="evidence" value="ECO:0007669"/>
    <property type="project" value="UniProtKB-UniRule"/>
</dbReference>
<dbReference type="PANTHER" id="PTHR15952">
    <property type="entry name" value="EXPORTIN-T/LOS1"/>
    <property type="match status" value="1"/>
</dbReference>
<keyword evidence="2" id="KW-0813">Transport</keyword>
<comment type="similarity">
    <text evidence="1 2">Belongs to the exportin family.</text>
</comment>
<comment type="subcellular location">
    <subcellularLocation>
        <location evidence="2">Nucleus</location>
    </subcellularLocation>
    <subcellularLocation>
        <location evidence="2">Cytoplasm</location>
    </subcellularLocation>
    <text evidence="2">Shuttles between the nucleus and the cytoplasm.</text>
</comment>
<dbReference type="EMBL" id="JADGJW010000104">
    <property type="protein sequence ID" value="KAJ3224118.1"/>
    <property type="molecule type" value="Genomic_DNA"/>
</dbReference>
<comment type="function">
    <text evidence="2">tRNA nucleus export receptor which facilitates tRNA translocation across the nuclear pore complex.</text>
</comment>
<evidence type="ECO:0000313" key="4">
    <source>
        <dbReference type="EMBL" id="KAJ3224118.1"/>
    </source>
</evidence>
<dbReference type="GO" id="GO:0005643">
    <property type="term" value="C:nuclear pore"/>
    <property type="evidence" value="ECO:0007669"/>
    <property type="project" value="TreeGrafter"/>
</dbReference>
<organism evidence="4 5">
    <name type="scientific">Clydaea vesicula</name>
    <dbReference type="NCBI Taxonomy" id="447962"/>
    <lineage>
        <taxon>Eukaryota</taxon>
        <taxon>Fungi</taxon>
        <taxon>Fungi incertae sedis</taxon>
        <taxon>Chytridiomycota</taxon>
        <taxon>Chytridiomycota incertae sedis</taxon>
        <taxon>Chytridiomycetes</taxon>
        <taxon>Lobulomycetales</taxon>
        <taxon>Lobulomycetaceae</taxon>
        <taxon>Clydaea</taxon>
    </lineage>
</organism>
<dbReference type="InterPro" id="IPR011989">
    <property type="entry name" value="ARM-like"/>
</dbReference>
<feature type="domain" description="Exportin-T C-terminal" evidence="3">
    <location>
        <begin position="13"/>
        <end position="230"/>
    </location>
</feature>
<dbReference type="GO" id="GO:0000049">
    <property type="term" value="F:tRNA binding"/>
    <property type="evidence" value="ECO:0007669"/>
    <property type="project" value="UniProtKB-UniRule"/>
</dbReference>
<keyword evidence="2" id="KW-0694">RNA-binding</keyword>
<proteinExistence type="inferred from homology"/>
<keyword evidence="2" id="KW-0539">Nucleus</keyword>
<dbReference type="GO" id="GO:0016363">
    <property type="term" value="C:nuclear matrix"/>
    <property type="evidence" value="ECO:0007669"/>
    <property type="project" value="TreeGrafter"/>
</dbReference>
<dbReference type="InterPro" id="IPR045546">
    <property type="entry name" value="Exportin-T_C"/>
</dbReference>
<evidence type="ECO:0000256" key="1">
    <source>
        <dbReference type="ARBA" id="ARBA00009466"/>
    </source>
</evidence>
<evidence type="ECO:0000256" key="2">
    <source>
        <dbReference type="RuleBase" id="RU366037"/>
    </source>
</evidence>
<evidence type="ECO:0000313" key="5">
    <source>
        <dbReference type="Proteomes" id="UP001211065"/>
    </source>
</evidence>
<protein>
    <recommendedName>
        <fullName evidence="2">Exportin-T</fullName>
    </recommendedName>
    <alternativeName>
        <fullName evidence="2">Exportin(tRNA)</fullName>
    </alternativeName>
    <alternativeName>
        <fullName evidence="2">tRNA exportin</fullName>
    </alternativeName>
</protein>
<dbReference type="SUPFAM" id="SSF48371">
    <property type="entry name" value="ARM repeat"/>
    <property type="match status" value="1"/>
</dbReference>
<keyword evidence="2" id="KW-0820">tRNA-binding</keyword>
<gene>
    <name evidence="4" type="primary">LOS1_2</name>
    <name evidence="4" type="ORF">HK099_000229</name>
</gene>
<dbReference type="InterPro" id="IPR016024">
    <property type="entry name" value="ARM-type_fold"/>
</dbReference>
<name>A0AAD5U8W3_9FUNG</name>
<keyword evidence="5" id="KW-1185">Reference proteome</keyword>
<dbReference type="GO" id="GO:0005737">
    <property type="term" value="C:cytoplasm"/>
    <property type="evidence" value="ECO:0007669"/>
    <property type="project" value="UniProtKB-SubCell"/>
</dbReference>
<dbReference type="GO" id="GO:0031267">
    <property type="term" value="F:small GTPase binding"/>
    <property type="evidence" value="ECO:0007669"/>
    <property type="project" value="InterPro"/>
</dbReference>
<dbReference type="Gene3D" id="1.25.10.10">
    <property type="entry name" value="Leucine-rich Repeat Variant"/>
    <property type="match status" value="1"/>
</dbReference>
<dbReference type="Pfam" id="PF19282">
    <property type="entry name" value="Exportin-T"/>
    <property type="match status" value="1"/>
</dbReference>
<evidence type="ECO:0000259" key="3">
    <source>
        <dbReference type="Pfam" id="PF19282"/>
    </source>
</evidence>
<keyword evidence="2" id="KW-0963">Cytoplasm</keyword>
<reference evidence="4" key="1">
    <citation type="submission" date="2020-05" db="EMBL/GenBank/DDBJ databases">
        <title>Phylogenomic resolution of chytrid fungi.</title>
        <authorList>
            <person name="Stajich J.E."/>
            <person name="Amses K."/>
            <person name="Simmons R."/>
            <person name="Seto K."/>
            <person name="Myers J."/>
            <person name="Bonds A."/>
            <person name="Quandt C.A."/>
            <person name="Barry K."/>
            <person name="Liu P."/>
            <person name="Grigoriev I."/>
            <person name="Longcore J.E."/>
            <person name="James T.Y."/>
        </authorList>
    </citation>
    <scope>NUCLEOTIDE SEQUENCE</scope>
    <source>
        <strain evidence="4">JEL0476</strain>
    </source>
</reference>
<comment type="caution">
    <text evidence="4">The sequence shown here is derived from an EMBL/GenBank/DDBJ whole genome shotgun (WGS) entry which is preliminary data.</text>
</comment>
<accession>A0AAD5U8W3</accession>
<dbReference type="AlphaFoldDB" id="A0AAD5U8W3"/>
<dbReference type="PANTHER" id="PTHR15952:SF11">
    <property type="entry name" value="EXPORTIN-T"/>
    <property type="match status" value="1"/>
</dbReference>
<dbReference type="Proteomes" id="UP001211065">
    <property type="component" value="Unassembled WGS sequence"/>
</dbReference>
<dbReference type="InterPro" id="IPR040017">
    <property type="entry name" value="XPOT"/>
</dbReference>
<sequence>MSNELYNLDTPPDNFLYTIHLSQLMISIGSVAKGFPTFNEGSNLNFDCIAVFKNALQCVLAVLERLSAVFIVRDAARFTYQRMVGCIGLDILPFLPILITSGLLSASSLKEICDFLNFISLIVHKFKPAILPVLDQLFLTLIERIFNILNQQPSGTDEMIACMELRKSYLNFLAAIFNNDLEDILTSDLNRPHLTMVMQSVIHCANDSGDPGSQKLAFSVLGKMITAWGGG</sequence>